<keyword evidence="2" id="KW-0472">Membrane</keyword>
<feature type="transmembrane region" description="Helical" evidence="2">
    <location>
        <begin position="207"/>
        <end position="232"/>
    </location>
</feature>
<feature type="transmembrane region" description="Helical" evidence="2">
    <location>
        <begin position="40"/>
        <end position="61"/>
    </location>
</feature>
<feature type="transmembrane region" description="Helical" evidence="2">
    <location>
        <begin position="238"/>
        <end position="257"/>
    </location>
</feature>
<sequence length="368" mass="39315">MLMTLTDNAPRQSPASKHAVNPAAKKSPASKPAPLGWGKLLLTMLIPFFLCAIMGLFYLGAFHAPSPHNVQVAVVGDSAKAKVFAQTLQDGSEGALNVRTVADADQARELVEQRELVAAYETSGGTATLYSSSAASETSANIAQKVFLDVAYEQGQPLRIEDVVPTGEQDTTGQGLFFLLVALSIGGYASAVPLAGFMGKVKLPVRFAMAAVAAAAVATIAVLIAGPVYRIIEDHYAGIWLISWVYAAGITLLGLGLHPLLRHWTTPTLTLCFVALNFTSSGGIFQPQMQPGFYGALNTFWNGAGWLHAVQTLVYFPGQSIGMDLLRLILWLIPGILLVILTHAWSVRKTRVADENARIRDVEETVAA</sequence>
<accession>A0A2N7RZW1</accession>
<protein>
    <recommendedName>
        <fullName evidence="5">ABC transporter permease</fullName>
    </recommendedName>
</protein>
<evidence type="ECO:0000313" key="4">
    <source>
        <dbReference type="Proteomes" id="UP000235739"/>
    </source>
</evidence>
<reference evidence="3 4" key="1">
    <citation type="journal article" date="2017" name="Elife">
        <title>Extensive horizontal gene transfer in cheese-associated bacteria.</title>
        <authorList>
            <person name="Bonham K.S."/>
            <person name="Wolfe B.E."/>
            <person name="Dutton R.J."/>
        </authorList>
    </citation>
    <scope>NUCLEOTIDE SEQUENCE [LARGE SCALE GENOMIC DNA]</scope>
    <source>
        <strain evidence="3 4">JB182</strain>
    </source>
</reference>
<feature type="transmembrane region" description="Helical" evidence="2">
    <location>
        <begin position="293"/>
        <end position="316"/>
    </location>
</feature>
<name>A0A2N7RZW1_9MICC</name>
<gene>
    <name evidence="3" type="ORF">CIK84_12050</name>
</gene>
<evidence type="ECO:0008006" key="5">
    <source>
        <dbReference type="Google" id="ProtNLM"/>
    </source>
</evidence>
<proteinExistence type="predicted"/>
<keyword evidence="2" id="KW-0812">Transmembrane</keyword>
<keyword evidence="2" id="KW-1133">Transmembrane helix</keyword>
<feature type="region of interest" description="Disordered" evidence="1">
    <location>
        <begin position="1"/>
        <end position="31"/>
    </location>
</feature>
<dbReference type="EMBL" id="PNQX01000002">
    <property type="protein sequence ID" value="PMQ19417.1"/>
    <property type="molecule type" value="Genomic_DNA"/>
</dbReference>
<evidence type="ECO:0000313" key="3">
    <source>
        <dbReference type="EMBL" id="PMQ19417.1"/>
    </source>
</evidence>
<feature type="compositionally biased region" description="Low complexity" evidence="1">
    <location>
        <begin position="22"/>
        <end position="31"/>
    </location>
</feature>
<feature type="transmembrane region" description="Helical" evidence="2">
    <location>
        <begin position="269"/>
        <end position="287"/>
    </location>
</feature>
<feature type="transmembrane region" description="Helical" evidence="2">
    <location>
        <begin position="328"/>
        <end position="346"/>
    </location>
</feature>
<feature type="compositionally biased region" description="Polar residues" evidence="1">
    <location>
        <begin position="1"/>
        <end position="15"/>
    </location>
</feature>
<evidence type="ECO:0000256" key="1">
    <source>
        <dbReference type="SAM" id="MobiDB-lite"/>
    </source>
</evidence>
<dbReference type="RefSeq" id="WP_102598606.1">
    <property type="nucleotide sequence ID" value="NZ_JABUYH010000012.1"/>
</dbReference>
<dbReference type="Proteomes" id="UP000235739">
    <property type="component" value="Unassembled WGS sequence"/>
</dbReference>
<comment type="caution">
    <text evidence="3">The sequence shown here is derived from an EMBL/GenBank/DDBJ whole genome shotgun (WGS) entry which is preliminary data.</text>
</comment>
<dbReference type="AlphaFoldDB" id="A0A2N7RZW1"/>
<feature type="transmembrane region" description="Helical" evidence="2">
    <location>
        <begin position="175"/>
        <end position="195"/>
    </location>
</feature>
<organism evidence="3 4">
    <name type="scientific">Glutamicibacter arilaitensis</name>
    <dbReference type="NCBI Taxonomy" id="256701"/>
    <lineage>
        <taxon>Bacteria</taxon>
        <taxon>Bacillati</taxon>
        <taxon>Actinomycetota</taxon>
        <taxon>Actinomycetes</taxon>
        <taxon>Micrococcales</taxon>
        <taxon>Micrococcaceae</taxon>
        <taxon>Glutamicibacter</taxon>
    </lineage>
</organism>
<evidence type="ECO:0000256" key="2">
    <source>
        <dbReference type="SAM" id="Phobius"/>
    </source>
</evidence>